<gene>
    <name evidence="2" type="ORF">SFMTTN_2515</name>
</gene>
<proteinExistence type="predicted"/>
<keyword evidence="1" id="KW-0472">Membrane</keyword>
<dbReference type="Proteomes" id="UP000286806">
    <property type="component" value="Unassembled WGS sequence"/>
</dbReference>
<feature type="transmembrane region" description="Helical" evidence="1">
    <location>
        <begin position="296"/>
        <end position="313"/>
    </location>
</feature>
<name>A0A401JGD2_9PROT</name>
<organism evidence="2 3">
    <name type="scientific">Sulfuriferula multivorans</name>
    <dbReference type="NCBI Taxonomy" id="1559896"/>
    <lineage>
        <taxon>Bacteria</taxon>
        <taxon>Pseudomonadati</taxon>
        <taxon>Pseudomonadota</taxon>
        <taxon>Betaproteobacteria</taxon>
        <taxon>Nitrosomonadales</taxon>
        <taxon>Sulfuricellaceae</taxon>
        <taxon>Sulfuriferula</taxon>
    </lineage>
</organism>
<dbReference type="AlphaFoldDB" id="A0A401JGD2"/>
<feature type="transmembrane region" description="Helical" evidence="1">
    <location>
        <begin position="143"/>
        <end position="160"/>
    </location>
</feature>
<feature type="transmembrane region" description="Helical" evidence="1">
    <location>
        <begin position="421"/>
        <end position="442"/>
    </location>
</feature>
<sequence>MQNQRWHNAIPSLLTLLLVLAWLLPGLVGHDPWKGDESRSIGFVDSLLSGAPAAIPTLAGEPLPVHPPLFTWVAASAAQGLSGWLSVHDATRLTAGMFVLLALIFTGLTSRLLYSSEHGRLAVLVLIGSVGLLVRAHEAIPQSALLAGFAMAGFGFALNLRRPFIGAVLAGTGIGMAFMSVGALEALALLLTALLLPVMAPAWRRRVNLAAALVMVVSALPWLLIWPWMLYQQAPGVFAEWWHVDTLGRFAPSIAHAGRGTLYYLTFLPWFSWPAWPLALWALWKARRHGLTEPGIALPLLMFLSLLALLSLTNDPREVHGLPLLLPLALLAAGSTYTLRRGAANALYWFAMMTFLVVIAAAWVYWSAFDVGIPARLAAHMHKIQPGYAGEFRPLMVALALAYCFAWLTLLLLLKRTPQRPLIAWAAGITLTWGLAASLFMYPVNARMSYHSMITSMEPALPSRGCVASQNLNEAMRAMLDYWIDLRTLPVGSASQSHCPALLVQYDENSPPELHADWREVWEGNRPGNRSERFALYRRVRTKH</sequence>
<feature type="transmembrane region" description="Helical" evidence="1">
    <location>
        <begin position="94"/>
        <end position="113"/>
    </location>
</feature>
<reference evidence="2 3" key="1">
    <citation type="journal article" date="2019" name="Front. Microbiol.">
        <title>Genomes of Neutrophilic Sulfur-Oxidizing Chemolithoautotrophs Representing 9 Proteobacterial Species From 8 Genera.</title>
        <authorList>
            <person name="Watanabe T."/>
            <person name="Kojima H."/>
            <person name="Umezawa K."/>
            <person name="Hori C."/>
            <person name="Takasuka T.E."/>
            <person name="Kato Y."/>
            <person name="Fukui M."/>
        </authorList>
    </citation>
    <scope>NUCLEOTIDE SEQUENCE [LARGE SCALE GENOMIC DNA]</scope>
    <source>
        <strain evidence="2 3">TTN</strain>
    </source>
</reference>
<feature type="transmembrane region" description="Helical" evidence="1">
    <location>
        <begin position="262"/>
        <end position="284"/>
    </location>
</feature>
<dbReference type="EMBL" id="BGOW01000026">
    <property type="protein sequence ID" value="GBL46690.1"/>
    <property type="molecule type" value="Genomic_DNA"/>
</dbReference>
<keyword evidence="3" id="KW-1185">Reference proteome</keyword>
<feature type="transmembrane region" description="Helical" evidence="1">
    <location>
        <begin position="207"/>
        <end position="229"/>
    </location>
</feature>
<evidence type="ECO:0000313" key="2">
    <source>
        <dbReference type="EMBL" id="GBL46690.1"/>
    </source>
</evidence>
<feature type="transmembrane region" description="Helical" evidence="1">
    <location>
        <begin position="395"/>
        <end position="414"/>
    </location>
</feature>
<protein>
    <submittedName>
        <fullName evidence="2">Probable inner membrane transmembrane protein</fullName>
    </submittedName>
</protein>
<feature type="transmembrane region" description="Helical" evidence="1">
    <location>
        <begin position="319"/>
        <end position="339"/>
    </location>
</feature>
<feature type="transmembrane region" description="Helical" evidence="1">
    <location>
        <begin position="166"/>
        <end position="195"/>
    </location>
</feature>
<keyword evidence="1 2" id="KW-0812">Transmembrane</keyword>
<comment type="caution">
    <text evidence="2">The sequence shown here is derived from an EMBL/GenBank/DDBJ whole genome shotgun (WGS) entry which is preliminary data.</text>
</comment>
<keyword evidence="1" id="KW-1133">Transmembrane helix</keyword>
<accession>A0A401JGD2</accession>
<feature type="transmembrane region" description="Helical" evidence="1">
    <location>
        <begin position="346"/>
        <end position="366"/>
    </location>
</feature>
<evidence type="ECO:0000313" key="3">
    <source>
        <dbReference type="Proteomes" id="UP000286806"/>
    </source>
</evidence>
<evidence type="ECO:0000256" key="1">
    <source>
        <dbReference type="SAM" id="Phobius"/>
    </source>
</evidence>